<feature type="transmembrane region" description="Helical" evidence="1">
    <location>
        <begin position="12"/>
        <end position="32"/>
    </location>
</feature>
<keyword evidence="1" id="KW-1133">Transmembrane helix</keyword>
<dbReference type="OrthoDB" id="280382at2"/>
<dbReference type="InterPro" id="IPR012902">
    <property type="entry name" value="N_methyl_site"/>
</dbReference>
<gene>
    <name evidence="3" type="ORF">DTL42_04880</name>
</gene>
<proteinExistence type="predicted"/>
<protein>
    <submittedName>
        <fullName evidence="3">DUF1559 domain-containing protein</fullName>
    </submittedName>
</protein>
<name>A0A368KVN6_9BACT</name>
<evidence type="ECO:0000313" key="4">
    <source>
        <dbReference type="Proteomes" id="UP000253562"/>
    </source>
</evidence>
<dbReference type="PANTHER" id="PTHR30093:SF2">
    <property type="entry name" value="TYPE II SECRETION SYSTEM PROTEIN H"/>
    <property type="match status" value="1"/>
</dbReference>
<dbReference type="PANTHER" id="PTHR30093">
    <property type="entry name" value="GENERAL SECRETION PATHWAY PROTEIN G"/>
    <property type="match status" value="1"/>
</dbReference>
<dbReference type="Gene3D" id="3.30.700.10">
    <property type="entry name" value="Glycoprotein, Type 4 Pilin"/>
    <property type="match status" value="1"/>
</dbReference>
<dbReference type="InterPro" id="IPR045584">
    <property type="entry name" value="Pilin-like"/>
</dbReference>
<dbReference type="RefSeq" id="WP_114367543.1">
    <property type="nucleotide sequence ID" value="NZ_QPEX01000010.1"/>
</dbReference>
<dbReference type="InterPro" id="IPR011453">
    <property type="entry name" value="DUF1559"/>
</dbReference>
<evidence type="ECO:0000259" key="2">
    <source>
        <dbReference type="Pfam" id="PF07596"/>
    </source>
</evidence>
<keyword evidence="1" id="KW-0812">Transmembrane</keyword>
<organism evidence="3 4">
    <name type="scientific">Bremerella cremea</name>
    <dbReference type="NCBI Taxonomy" id="1031537"/>
    <lineage>
        <taxon>Bacteria</taxon>
        <taxon>Pseudomonadati</taxon>
        <taxon>Planctomycetota</taxon>
        <taxon>Planctomycetia</taxon>
        <taxon>Pirellulales</taxon>
        <taxon>Pirellulaceae</taxon>
        <taxon>Bremerella</taxon>
    </lineage>
</organism>
<dbReference type="AlphaFoldDB" id="A0A368KVN6"/>
<sequence>MSKKCKQGFTLVELLVVIAIIGVLIALLLPAVQQAREAARRMSCSNHVKQLGLALHNYHDTFGALPYGGRGQFNQSWFVSILPQIEQSAIYNQFKFDVTMSGYPGGVNGTLLNQLTPDYVWCPSSSAERVNRRTDVANRFSTASYIGIAGASTSATVASDPTGQGRCVAGSQGYACANGMMIPNKVSRFRDSIDGLTNTLIIGEQSAVGKNSSGARVDIRSSYEWGCWIGPGATVVPPETGGTYAWSGTPWSRNTTTVRYPVGTITEGAGNTRDGVNTSIYSEHPGGAMVLRGDASVTFAIETMELLTLRNLCIRDDGQVIGNDFR</sequence>
<dbReference type="EMBL" id="QPEX01000010">
    <property type="protein sequence ID" value="RCS54478.1"/>
    <property type="molecule type" value="Genomic_DNA"/>
</dbReference>
<dbReference type="NCBIfam" id="TIGR02532">
    <property type="entry name" value="IV_pilin_GFxxxE"/>
    <property type="match status" value="1"/>
</dbReference>
<evidence type="ECO:0000256" key="1">
    <source>
        <dbReference type="SAM" id="Phobius"/>
    </source>
</evidence>
<dbReference type="PROSITE" id="PS00409">
    <property type="entry name" value="PROKAR_NTER_METHYL"/>
    <property type="match status" value="1"/>
</dbReference>
<accession>A0A368KVN6</accession>
<feature type="domain" description="DUF1559" evidence="2">
    <location>
        <begin position="33"/>
        <end position="305"/>
    </location>
</feature>
<reference evidence="3 4" key="1">
    <citation type="submission" date="2018-07" db="EMBL/GenBank/DDBJ databases">
        <title>Comparative genomes isolates from brazilian mangrove.</title>
        <authorList>
            <person name="De Araujo J.E."/>
            <person name="Taketani R.G."/>
            <person name="Silva M.C.P."/>
            <person name="Lourenco M.V."/>
            <person name="Oliveira V.M."/>
            <person name="Andreote F.D."/>
        </authorList>
    </citation>
    <scope>NUCLEOTIDE SEQUENCE [LARGE SCALE GENOMIC DNA]</scope>
    <source>
        <strain evidence="3 4">HEX PRIS-MGV</strain>
    </source>
</reference>
<dbReference type="Proteomes" id="UP000253562">
    <property type="component" value="Unassembled WGS sequence"/>
</dbReference>
<keyword evidence="1" id="KW-0472">Membrane</keyword>
<dbReference type="Pfam" id="PF07596">
    <property type="entry name" value="SBP_bac_10"/>
    <property type="match status" value="1"/>
</dbReference>
<dbReference type="Pfam" id="PF07963">
    <property type="entry name" value="N_methyl"/>
    <property type="match status" value="1"/>
</dbReference>
<evidence type="ECO:0000313" key="3">
    <source>
        <dbReference type="EMBL" id="RCS54478.1"/>
    </source>
</evidence>
<comment type="caution">
    <text evidence="3">The sequence shown here is derived from an EMBL/GenBank/DDBJ whole genome shotgun (WGS) entry which is preliminary data.</text>
</comment>
<dbReference type="SUPFAM" id="SSF54523">
    <property type="entry name" value="Pili subunits"/>
    <property type="match status" value="1"/>
</dbReference>